<accession>X1F8A7</accession>
<protein>
    <submittedName>
        <fullName evidence="1">Uncharacterized protein</fullName>
    </submittedName>
</protein>
<name>X1F8A7_9ZZZZ</name>
<dbReference type="EMBL" id="BART01041407">
    <property type="protein sequence ID" value="GAH25624.1"/>
    <property type="molecule type" value="Genomic_DNA"/>
</dbReference>
<evidence type="ECO:0000313" key="1">
    <source>
        <dbReference type="EMBL" id="GAH25624.1"/>
    </source>
</evidence>
<dbReference type="AlphaFoldDB" id="X1F8A7"/>
<feature type="non-terminal residue" evidence="1">
    <location>
        <position position="1"/>
    </location>
</feature>
<comment type="caution">
    <text evidence="1">The sequence shown here is derived from an EMBL/GenBank/DDBJ whole genome shotgun (WGS) entry which is preliminary data.</text>
</comment>
<gene>
    <name evidence="1" type="ORF">S01H4_66659</name>
</gene>
<proteinExistence type="predicted"/>
<reference evidence="1" key="1">
    <citation type="journal article" date="2014" name="Front. Microbiol.">
        <title>High frequency of phylogenetically diverse reductive dehalogenase-homologous genes in deep subseafloor sedimentary metagenomes.</title>
        <authorList>
            <person name="Kawai M."/>
            <person name="Futagami T."/>
            <person name="Toyoda A."/>
            <person name="Takaki Y."/>
            <person name="Nishi S."/>
            <person name="Hori S."/>
            <person name="Arai W."/>
            <person name="Tsubouchi T."/>
            <person name="Morono Y."/>
            <person name="Uchiyama I."/>
            <person name="Ito T."/>
            <person name="Fujiyama A."/>
            <person name="Inagaki F."/>
            <person name="Takami H."/>
        </authorList>
    </citation>
    <scope>NUCLEOTIDE SEQUENCE</scope>
    <source>
        <strain evidence="1">Expedition CK06-06</strain>
    </source>
</reference>
<sequence length="35" mass="3809">LGIERFFEKYPNWLGVGSLMIPVNGGSAVNSTKVK</sequence>
<organism evidence="1">
    <name type="scientific">marine sediment metagenome</name>
    <dbReference type="NCBI Taxonomy" id="412755"/>
    <lineage>
        <taxon>unclassified sequences</taxon>
        <taxon>metagenomes</taxon>
        <taxon>ecological metagenomes</taxon>
    </lineage>
</organism>